<evidence type="ECO:0000313" key="13">
    <source>
        <dbReference type="EMBL" id="KAL3233595.1"/>
    </source>
</evidence>
<evidence type="ECO:0000256" key="3">
    <source>
        <dbReference type="ARBA" id="ARBA00021688"/>
    </source>
</evidence>
<evidence type="ECO:0000256" key="2">
    <source>
        <dbReference type="ARBA" id="ARBA00006842"/>
    </source>
</evidence>
<keyword evidence="4 12" id="KW-0813">Transport</keyword>
<keyword evidence="9 12" id="KW-0496">Mitochondrion</keyword>
<dbReference type="InterPro" id="IPR036228">
    <property type="entry name" value="ATP_synth_F0_dsu_sf_mt"/>
</dbReference>
<sequence>MSLSRTAAAANKLDWAKVISSLRLTGKTAAQLSAFKKRNDEARRQLFELEHQPAKVDFSHYRSVLQNSEVVDKIEQYVKGYKPVTVDTSKQLGAIESFEQLAMENAKETEKIVAQELKALKETLSNIESARPFDELTVDELVKAKPEIDERVAELVKNGKWDIPSYYQKFGNMSVM</sequence>
<dbReference type="InterPro" id="IPR008689">
    <property type="entry name" value="ATP_synth_F0_dsu_mt"/>
</dbReference>
<gene>
    <name evidence="13" type="ORF">RNJ44_03635</name>
</gene>
<organism evidence="13 14">
    <name type="scientific">Nakaseomyces bracarensis</name>
    <dbReference type="NCBI Taxonomy" id="273131"/>
    <lineage>
        <taxon>Eukaryota</taxon>
        <taxon>Fungi</taxon>
        <taxon>Dikarya</taxon>
        <taxon>Ascomycota</taxon>
        <taxon>Saccharomycotina</taxon>
        <taxon>Saccharomycetes</taxon>
        <taxon>Saccharomycetales</taxon>
        <taxon>Saccharomycetaceae</taxon>
        <taxon>Nakaseomyces</taxon>
    </lineage>
</organism>
<evidence type="ECO:0000256" key="1">
    <source>
        <dbReference type="ARBA" id="ARBA00004273"/>
    </source>
</evidence>
<dbReference type="PIRSF" id="PIRSF005514">
    <property type="entry name" value="ATPase_F0_D_mt"/>
    <property type="match status" value="1"/>
</dbReference>
<keyword evidence="6 12" id="KW-0375">Hydrogen ion transport</keyword>
<comment type="caution">
    <text evidence="13">The sequence shown here is derived from an EMBL/GenBank/DDBJ whole genome shotgun (WGS) entry which is preliminary data.</text>
</comment>
<comment type="subcellular location">
    <subcellularLocation>
        <location evidence="1 12">Mitochondrion inner membrane</location>
    </subcellularLocation>
</comment>
<reference evidence="13 14" key="1">
    <citation type="submission" date="2024-05" db="EMBL/GenBank/DDBJ databases">
        <title>Long read based assembly of the Candida bracarensis genome reveals expanded adhesin content.</title>
        <authorList>
            <person name="Marcet-Houben M."/>
            <person name="Ksiezopolska E."/>
            <person name="Gabaldon T."/>
        </authorList>
    </citation>
    <scope>NUCLEOTIDE SEQUENCE [LARGE SCALE GENOMIC DNA]</scope>
    <source>
        <strain evidence="13 14">CBM6</strain>
    </source>
</reference>
<keyword evidence="10 12" id="KW-0472">Membrane</keyword>
<keyword evidence="5" id="KW-0138">CF(0)</keyword>
<evidence type="ECO:0000256" key="11">
    <source>
        <dbReference type="ARBA" id="ARBA00023310"/>
    </source>
</evidence>
<keyword evidence="14" id="KW-1185">Reference proteome</keyword>
<dbReference type="EMBL" id="JBEVYD010000004">
    <property type="protein sequence ID" value="KAL3233595.1"/>
    <property type="molecule type" value="Genomic_DNA"/>
</dbReference>
<name>A0ABR4NXG3_9SACH</name>
<evidence type="ECO:0000256" key="8">
    <source>
        <dbReference type="ARBA" id="ARBA00023065"/>
    </source>
</evidence>
<keyword evidence="11" id="KW-0066">ATP synthesis</keyword>
<evidence type="ECO:0000256" key="5">
    <source>
        <dbReference type="ARBA" id="ARBA00022547"/>
    </source>
</evidence>
<proteinExistence type="inferred from homology"/>
<keyword evidence="7 12" id="KW-0999">Mitochondrion inner membrane</keyword>
<evidence type="ECO:0000256" key="4">
    <source>
        <dbReference type="ARBA" id="ARBA00022448"/>
    </source>
</evidence>
<protein>
    <recommendedName>
        <fullName evidence="3 12">ATP synthase subunit d, mitochondrial</fullName>
    </recommendedName>
</protein>
<keyword evidence="8 12" id="KW-0406">Ion transport</keyword>
<comment type="function">
    <text evidence="12">Mitochondrial membrane ATP synthase (F(1)F(0) ATP synthase or Complex V) produces ATP from ADP in the presence of a proton gradient across the membrane which is generated by electron transport complexes of the respiratory chain. F-type ATPases consist of two structural domains, F(1) - containing the extramembraneous catalytic core, and F(0) - containing the membrane proton channel, linked together by a central stalk and a peripheral stalk. During catalysis, ATP synthesis in the catalytic domain of F(1) is coupled via a rotary mechanism of the central stalk subunits to proton translocation.</text>
</comment>
<accession>A0ABR4NXG3</accession>
<comment type="similarity">
    <text evidence="2 12">Belongs to the ATPase d subunit family.</text>
</comment>
<evidence type="ECO:0000256" key="10">
    <source>
        <dbReference type="ARBA" id="ARBA00023136"/>
    </source>
</evidence>
<dbReference type="SUPFAM" id="SSF161065">
    <property type="entry name" value="ATP synthase D chain-like"/>
    <property type="match status" value="1"/>
</dbReference>
<evidence type="ECO:0000256" key="7">
    <source>
        <dbReference type="ARBA" id="ARBA00022792"/>
    </source>
</evidence>
<evidence type="ECO:0000313" key="14">
    <source>
        <dbReference type="Proteomes" id="UP001623330"/>
    </source>
</evidence>
<dbReference type="PANTHER" id="PTHR12700">
    <property type="entry name" value="ATP SYNTHASE SUBUNIT D, MITOCHONDRIAL"/>
    <property type="match status" value="1"/>
</dbReference>
<dbReference type="Gene3D" id="6.10.280.70">
    <property type="match status" value="1"/>
</dbReference>
<dbReference type="Proteomes" id="UP001623330">
    <property type="component" value="Unassembled WGS sequence"/>
</dbReference>
<dbReference type="Pfam" id="PF05873">
    <property type="entry name" value="Mt_ATP-synt_D"/>
    <property type="match status" value="1"/>
</dbReference>
<evidence type="ECO:0000256" key="9">
    <source>
        <dbReference type="ARBA" id="ARBA00023128"/>
    </source>
</evidence>
<evidence type="ECO:0000256" key="6">
    <source>
        <dbReference type="ARBA" id="ARBA00022781"/>
    </source>
</evidence>
<evidence type="ECO:0000256" key="12">
    <source>
        <dbReference type="PIRNR" id="PIRNR005514"/>
    </source>
</evidence>